<dbReference type="AlphaFoldDB" id="C6XE35"/>
<feature type="transmembrane region" description="Helical" evidence="5">
    <location>
        <begin position="126"/>
        <end position="146"/>
    </location>
</feature>
<feature type="transmembrane region" description="Helical" evidence="5">
    <location>
        <begin position="267"/>
        <end position="285"/>
    </location>
</feature>
<feature type="transmembrane region" description="Helical" evidence="5">
    <location>
        <begin position="240"/>
        <end position="261"/>
    </location>
</feature>
<feature type="transmembrane region" description="Helical" evidence="5">
    <location>
        <begin position="152"/>
        <end position="172"/>
    </location>
</feature>
<comment type="subcellular location">
    <subcellularLocation>
        <location evidence="1">Membrane</location>
        <topology evidence="1">Multi-pass membrane protein</topology>
    </subcellularLocation>
</comment>
<dbReference type="HOGENOM" id="CLU_032828_0_1_4"/>
<sequence precursor="true">MNLFRLIRQWRLGSLWMLVAAFFFAIMGVLVKLGAQKFSSAELVFYRSFFGLVFIYGLTRIRKQSLATPLLSKHMWRAVLGFISLLLFFYAISELPLATAITLNYTSPLFMAALAPFYLGEKFRKTLFVAIALGFVGVTLLLKPSLHVDELIAGALGLLSGALAGIVYIHVTQLGRAGEPDWRTVFYFTLVCTLGGGIWMLVHDFHRVEWDDLLLLIGLGVSATIAQLALTRAYRTGNPLVVGSLAYSTVVLASVFGIVIWGEMLSLDRWFAVAIIVLSGVISVTSRKPQNEA</sequence>
<keyword evidence="2 5" id="KW-0812">Transmembrane</keyword>
<evidence type="ECO:0000256" key="3">
    <source>
        <dbReference type="ARBA" id="ARBA00022989"/>
    </source>
</evidence>
<evidence type="ECO:0000256" key="5">
    <source>
        <dbReference type="SAM" id="Phobius"/>
    </source>
</evidence>
<feature type="transmembrane region" description="Helical" evidence="5">
    <location>
        <begin position="184"/>
        <end position="202"/>
    </location>
</feature>
<evidence type="ECO:0000256" key="2">
    <source>
        <dbReference type="ARBA" id="ARBA00022692"/>
    </source>
</evidence>
<dbReference type="GO" id="GO:0016020">
    <property type="term" value="C:membrane"/>
    <property type="evidence" value="ECO:0007669"/>
    <property type="project" value="UniProtKB-SubCell"/>
</dbReference>
<evidence type="ECO:0000313" key="7">
    <source>
        <dbReference type="EMBL" id="ACT50810.1"/>
    </source>
</evidence>
<dbReference type="PANTHER" id="PTHR22911">
    <property type="entry name" value="ACYL-MALONYL CONDENSING ENZYME-RELATED"/>
    <property type="match status" value="1"/>
</dbReference>
<proteinExistence type="predicted"/>
<evidence type="ECO:0000259" key="6">
    <source>
        <dbReference type="Pfam" id="PF00892"/>
    </source>
</evidence>
<feature type="domain" description="EamA" evidence="6">
    <location>
        <begin position="12"/>
        <end position="142"/>
    </location>
</feature>
<accession>C6XE35</accession>
<dbReference type="SUPFAM" id="SSF103481">
    <property type="entry name" value="Multidrug resistance efflux transporter EmrE"/>
    <property type="match status" value="2"/>
</dbReference>
<evidence type="ECO:0000256" key="1">
    <source>
        <dbReference type="ARBA" id="ARBA00004141"/>
    </source>
</evidence>
<reference evidence="8" key="1">
    <citation type="submission" date="2009-07" db="EMBL/GenBank/DDBJ databases">
        <title>Complete sequence of chromosome of Methylovorus sp. SIP3-4.</title>
        <authorList>
            <person name="Lucas S."/>
            <person name="Copeland A."/>
            <person name="Lapidus A."/>
            <person name="Glavina del Rio T."/>
            <person name="Tice H."/>
            <person name="Bruce D."/>
            <person name="Goodwin L."/>
            <person name="Pitluck S."/>
            <person name="Clum A."/>
            <person name="Larimer F."/>
            <person name="Land M."/>
            <person name="Hauser L."/>
            <person name="Kyrpides N."/>
            <person name="Mikhailova N."/>
            <person name="Kayluzhnaya M."/>
            <person name="Chistoserdova L."/>
        </authorList>
    </citation>
    <scope>NUCLEOTIDE SEQUENCE [LARGE SCALE GENOMIC DNA]</scope>
    <source>
        <strain evidence="8">SIP3-4</strain>
    </source>
</reference>
<dbReference type="InterPro" id="IPR000620">
    <property type="entry name" value="EamA_dom"/>
</dbReference>
<feature type="transmembrane region" description="Helical" evidence="5">
    <location>
        <begin position="74"/>
        <end position="92"/>
    </location>
</feature>
<dbReference type="OrthoDB" id="8524934at2"/>
<dbReference type="KEGG" id="mei:Msip34_1565"/>
<feature type="transmembrane region" description="Helical" evidence="5">
    <location>
        <begin position="12"/>
        <end position="31"/>
    </location>
</feature>
<dbReference type="STRING" id="582744.Msip34_1565"/>
<evidence type="ECO:0000313" key="8">
    <source>
        <dbReference type="Proteomes" id="UP000002743"/>
    </source>
</evidence>
<dbReference type="InterPro" id="IPR037185">
    <property type="entry name" value="EmrE-like"/>
</dbReference>
<feature type="transmembrane region" description="Helical" evidence="5">
    <location>
        <begin position="43"/>
        <end position="62"/>
    </location>
</feature>
<keyword evidence="8" id="KW-1185">Reference proteome</keyword>
<name>C6XE35_METGS</name>
<dbReference type="Proteomes" id="UP000002743">
    <property type="component" value="Chromosome"/>
</dbReference>
<feature type="transmembrane region" description="Helical" evidence="5">
    <location>
        <begin position="98"/>
        <end position="119"/>
    </location>
</feature>
<reference evidence="7 8" key="2">
    <citation type="journal article" date="2011" name="J. Bacteriol.">
        <title>Genomes of three methylotrophs from a single niche uncover genetic and metabolic divergence of Methylophilaceae.</title>
        <authorList>
            <person name="Lapidus A."/>
            <person name="Clum A."/>
            <person name="Labutti K."/>
            <person name="Kaluzhnaya M.G."/>
            <person name="Lim S."/>
            <person name="Beck D.A."/>
            <person name="Glavina Del Rio T."/>
            <person name="Nolan M."/>
            <person name="Mavromatis K."/>
            <person name="Huntemann M."/>
            <person name="Lucas S."/>
            <person name="Lidstrom M.E."/>
            <person name="Ivanova N."/>
            <person name="Chistoserdova L."/>
        </authorList>
    </citation>
    <scope>NUCLEOTIDE SEQUENCE [LARGE SCALE GENOMIC DNA]</scope>
    <source>
        <strain evidence="7 8">SIP3-4</strain>
    </source>
</reference>
<dbReference type="Pfam" id="PF00892">
    <property type="entry name" value="EamA"/>
    <property type="match status" value="2"/>
</dbReference>
<dbReference type="RefSeq" id="WP_013442407.1">
    <property type="nucleotide sequence ID" value="NC_012969.1"/>
</dbReference>
<gene>
    <name evidence="7" type="ordered locus">Msip34_1565</name>
</gene>
<feature type="transmembrane region" description="Helical" evidence="5">
    <location>
        <begin position="214"/>
        <end position="233"/>
    </location>
</feature>
<organism evidence="7 8">
    <name type="scientific">Methylovorus glucosotrophus (strain SIP3-4)</name>
    <dbReference type="NCBI Taxonomy" id="582744"/>
    <lineage>
        <taxon>Bacteria</taxon>
        <taxon>Pseudomonadati</taxon>
        <taxon>Pseudomonadota</taxon>
        <taxon>Betaproteobacteria</taxon>
        <taxon>Nitrosomonadales</taxon>
        <taxon>Methylophilaceae</taxon>
        <taxon>Methylovorus</taxon>
    </lineage>
</organism>
<keyword evidence="4 5" id="KW-0472">Membrane</keyword>
<protein>
    <recommendedName>
        <fullName evidence="6">EamA domain-containing protein</fullName>
    </recommendedName>
</protein>
<evidence type="ECO:0000256" key="4">
    <source>
        <dbReference type="ARBA" id="ARBA00023136"/>
    </source>
</evidence>
<dbReference type="PANTHER" id="PTHR22911:SF6">
    <property type="entry name" value="SOLUTE CARRIER FAMILY 35 MEMBER G1"/>
    <property type="match status" value="1"/>
</dbReference>
<keyword evidence="3 5" id="KW-1133">Transmembrane helix</keyword>
<dbReference type="EMBL" id="CP001674">
    <property type="protein sequence ID" value="ACT50810.1"/>
    <property type="molecule type" value="Genomic_DNA"/>
</dbReference>
<dbReference type="Gene3D" id="1.10.3730.20">
    <property type="match status" value="1"/>
</dbReference>
<dbReference type="eggNOG" id="COG0697">
    <property type="taxonomic scope" value="Bacteria"/>
</dbReference>
<feature type="domain" description="EamA" evidence="6">
    <location>
        <begin position="155"/>
        <end position="282"/>
    </location>
</feature>